<dbReference type="EMBL" id="CAJVCH010215251">
    <property type="protein sequence ID" value="CAG7731571.1"/>
    <property type="molecule type" value="Genomic_DNA"/>
</dbReference>
<keyword evidence="2" id="KW-1185">Reference proteome</keyword>
<proteinExistence type="predicted"/>
<organism evidence="1 2">
    <name type="scientific">Allacma fusca</name>
    <dbReference type="NCBI Taxonomy" id="39272"/>
    <lineage>
        <taxon>Eukaryota</taxon>
        <taxon>Metazoa</taxon>
        <taxon>Ecdysozoa</taxon>
        <taxon>Arthropoda</taxon>
        <taxon>Hexapoda</taxon>
        <taxon>Collembola</taxon>
        <taxon>Symphypleona</taxon>
        <taxon>Sminthuridae</taxon>
        <taxon>Allacma</taxon>
    </lineage>
</organism>
<gene>
    <name evidence="1" type="ORF">AFUS01_LOCUS20152</name>
</gene>
<dbReference type="AlphaFoldDB" id="A0A8J2PC03"/>
<reference evidence="1" key="1">
    <citation type="submission" date="2021-06" db="EMBL/GenBank/DDBJ databases">
        <authorList>
            <person name="Hodson N. C."/>
            <person name="Mongue J. A."/>
            <person name="Jaron S. K."/>
        </authorList>
    </citation>
    <scope>NUCLEOTIDE SEQUENCE</scope>
</reference>
<evidence type="ECO:0000313" key="2">
    <source>
        <dbReference type="Proteomes" id="UP000708208"/>
    </source>
</evidence>
<dbReference type="Proteomes" id="UP000708208">
    <property type="component" value="Unassembled WGS sequence"/>
</dbReference>
<sequence length="85" mass="8972">MKILNPHARHAIKAAAGKESSEKAVLSNGVPATSILTSVTLGCSKSLVDITSVEGTFPTVGGSSTLVVGFAHWPIMWNLREQQKI</sequence>
<protein>
    <submittedName>
        <fullName evidence="1">Uncharacterized protein</fullName>
    </submittedName>
</protein>
<accession>A0A8J2PC03</accession>
<comment type="caution">
    <text evidence="1">The sequence shown here is derived from an EMBL/GenBank/DDBJ whole genome shotgun (WGS) entry which is preliminary data.</text>
</comment>
<name>A0A8J2PC03_9HEXA</name>
<evidence type="ECO:0000313" key="1">
    <source>
        <dbReference type="EMBL" id="CAG7731571.1"/>
    </source>
</evidence>